<comment type="similarity">
    <text evidence="1">Belongs to the AB hydrolase superfamily.</text>
</comment>
<accession>A0A9N9R455</accession>
<dbReference type="PANTHER" id="PTHR43798">
    <property type="entry name" value="MONOACYLGLYCEROL LIPASE"/>
    <property type="match status" value="1"/>
</dbReference>
<dbReference type="InterPro" id="IPR000073">
    <property type="entry name" value="AB_hydrolase_1"/>
</dbReference>
<dbReference type="OrthoDB" id="6431331at2759"/>
<evidence type="ECO:0000256" key="2">
    <source>
        <dbReference type="ARBA" id="ARBA00022801"/>
    </source>
</evidence>
<protein>
    <recommendedName>
        <fullName evidence="3">AB hydrolase-1 domain-containing protein</fullName>
    </recommendedName>
</protein>
<dbReference type="InterPro" id="IPR029058">
    <property type="entry name" value="AB_hydrolase_fold"/>
</dbReference>
<dbReference type="PANTHER" id="PTHR43798:SF14">
    <property type="entry name" value="SERINE HYDROLASE-LIKE PROTEIN DDB_G0286239"/>
    <property type="match status" value="1"/>
</dbReference>
<dbReference type="AlphaFoldDB" id="A0A9N9R455"/>
<sequence length="289" mass="32574">MGLLEKEWFIKAPWGKICIVAWGECSSPPVLLCHGAIDSAATFRPLLNLLPRDFYYIAVELPGNGKSDHYLPGMMVSVYDLVYVITVVVRHFRWEKFRFIGHSMGTAIGLFYQLSYPGMLTQLINLDPVSSRIATPADQFDRWCPGAAVITHDQAISKLMRYRGLSKETAAEILDRISETTDDGKIRYTFDQRMKLVTRPPISPENLKRICTGMKTPTLSIIAEDSVKNGRYSSTPFVFDESEYPAGNYRVRRVEGGHDVHLTNPERLAGYVAQFLLYGPEGLDSKSKL</sequence>
<keyword evidence="5" id="KW-1185">Reference proteome</keyword>
<evidence type="ECO:0000256" key="1">
    <source>
        <dbReference type="ARBA" id="ARBA00008645"/>
    </source>
</evidence>
<dbReference type="GO" id="GO:0016787">
    <property type="term" value="F:hydrolase activity"/>
    <property type="evidence" value="ECO:0007669"/>
    <property type="project" value="UniProtKB-KW"/>
</dbReference>
<proteinExistence type="inferred from homology"/>
<dbReference type="InterPro" id="IPR050266">
    <property type="entry name" value="AB_hydrolase_sf"/>
</dbReference>
<dbReference type="GO" id="GO:0016020">
    <property type="term" value="C:membrane"/>
    <property type="evidence" value="ECO:0007669"/>
    <property type="project" value="TreeGrafter"/>
</dbReference>
<gene>
    <name evidence="4" type="ORF">DIATSA_LOCUS7432</name>
</gene>
<feature type="domain" description="AB hydrolase-1" evidence="3">
    <location>
        <begin position="28"/>
        <end position="137"/>
    </location>
</feature>
<dbReference type="Pfam" id="PF00561">
    <property type="entry name" value="Abhydrolase_1"/>
    <property type="match status" value="1"/>
</dbReference>
<dbReference type="Gene3D" id="3.40.50.1820">
    <property type="entry name" value="alpha/beta hydrolase"/>
    <property type="match status" value="1"/>
</dbReference>
<keyword evidence="2" id="KW-0378">Hydrolase</keyword>
<reference evidence="4" key="1">
    <citation type="submission" date="2021-12" db="EMBL/GenBank/DDBJ databases">
        <authorList>
            <person name="King R."/>
        </authorList>
    </citation>
    <scope>NUCLEOTIDE SEQUENCE</scope>
</reference>
<name>A0A9N9R455_9NEOP</name>
<evidence type="ECO:0000313" key="4">
    <source>
        <dbReference type="EMBL" id="CAG9789725.1"/>
    </source>
</evidence>
<organism evidence="4 5">
    <name type="scientific">Diatraea saccharalis</name>
    <name type="common">sugarcane borer</name>
    <dbReference type="NCBI Taxonomy" id="40085"/>
    <lineage>
        <taxon>Eukaryota</taxon>
        <taxon>Metazoa</taxon>
        <taxon>Ecdysozoa</taxon>
        <taxon>Arthropoda</taxon>
        <taxon>Hexapoda</taxon>
        <taxon>Insecta</taxon>
        <taxon>Pterygota</taxon>
        <taxon>Neoptera</taxon>
        <taxon>Endopterygota</taxon>
        <taxon>Lepidoptera</taxon>
        <taxon>Glossata</taxon>
        <taxon>Ditrysia</taxon>
        <taxon>Pyraloidea</taxon>
        <taxon>Crambidae</taxon>
        <taxon>Crambinae</taxon>
        <taxon>Diatraea</taxon>
    </lineage>
</organism>
<reference evidence="4" key="2">
    <citation type="submission" date="2022-10" db="EMBL/GenBank/DDBJ databases">
        <authorList>
            <consortium name="ENA_rothamsted_submissions"/>
            <consortium name="culmorum"/>
            <person name="King R."/>
        </authorList>
    </citation>
    <scope>NUCLEOTIDE SEQUENCE</scope>
</reference>
<dbReference type="EMBL" id="OU893351">
    <property type="protein sequence ID" value="CAG9789725.1"/>
    <property type="molecule type" value="Genomic_DNA"/>
</dbReference>
<evidence type="ECO:0000259" key="3">
    <source>
        <dbReference type="Pfam" id="PF00561"/>
    </source>
</evidence>
<dbReference type="Proteomes" id="UP001153714">
    <property type="component" value="Chromosome 20"/>
</dbReference>
<dbReference type="SUPFAM" id="SSF53474">
    <property type="entry name" value="alpha/beta-Hydrolases"/>
    <property type="match status" value="1"/>
</dbReference>
<evidence type="ECO:0000313" key="5">
    <source>
        <dbReference type="Proteomes" id="UP001153714"/>
    </source>
</evidence>